<feature type="chain" id="PRO_5046288957" evidence="1">
    <location>
        <begin position="30"/>
        <end position="307"/>
    </location>
</feature>
<name>A0ABY4WCK6_9BACL</name>
<dbReference type="InterPro" id="IPR036582">
    <property type="entry name" value="Mao_N_sf"/>
</dbReference>
<reference evidence="3" key="1">
    <citation type="submission" date="2022-06" db="EMBL/GenBank/DDBJ databases">
        <title>Genome sequencing of Brevibacillus sp. BB3-R1.</title>
        <authorList>
            <person name="Heo J."/>
            <person name="Lee D."/>
            <person name="Won M."/>
            <person name="Han B.-H."/>
            <person name="Hong S.-B."/>
            <person name="Kwon S.-W."/>
        </authorList>
    </citation>
    <scope>NUCLEOTIDE SEQUENCE</scope>
    <source>
        <strain evidence="3">BB3-R1</strain>
    </source>
</reference>
<proteinExistence type="predicted"/>
<dbReference type="Pfam" id="PF07833">
    <property type="entry name" value="Cu_amine_oxidN1"/>
    <property type="match status" value="1"/>
</dbReference>
<dbReference type="SUPFAM" id="SSF55383">
    <property type="entry name" value="Copper amine oxidase, domain N"/>
    <property type="match status" value="1"/>
</dbReference>
<feature type="signal peptide" evidence="1">
    <location>
        <begin position="1"/>
        <end position="29"/>
    </location>
</feature>
<gene>
    <name evidence="3" type="ORF">NDK47_22815</name>
</gene>
<feature type="domain" description="Copper amine oxidase-like N-terminal" evidence="2">
    <location>
        <begin position="85"/>
        <end position="176"/>
    </location>
</feature>
<protein>
    <submittedName>
        <fullName evidence="3">Stalk domain-containing protein</fullName>
    </submittedName>
</protein>
<accession>A0ABY4WCK6</accession>
<evidence type="ECO:0000313" key="3">
    <source>
        <dbReference type="EMBL" id="USG64925.1"/>
    </source>
</evidence>
<keyword evidence="4" id="KW-1185">Reference proteome</keyword>
<dbReference type="Gene3D" id="3.30.457.10">
    <property type="entry name" value="Copper amine oxidase-like, N-terminal domain"/>
    <property type="match status" value="1"/>
</dbReference>
<organism evidence="3 4">
    <name type="scientific">Brevibacillus ruminantium</name>
    <dbReference type="NCBI Taxonomy" id="2950604"/>
    <lineage>
        <taxon>Bacteria</taxon>
        <taxon>Bacillati</taxon>
        <taxon>Bacillota</taxon>
        <taxon>Bacilli</taxon>
        <taxon>Bacillales</taxon>
        <taxon>Paenibacillaceae</taxon>
        <taxon>Brevibacillus</taxon>
    </lineage>
</organism>
<dbReference type="EMBL" id="CP098755">
    <property type="protein sequence ID" value="USG64925.1"/>
    <property type="molecule type" value="Genomic_DNA"/>
</dbReference>
<dbReference type="Proteomes" id="UP001056500">
    <property type="component" value="Chromosome"/>
</dbReference>
<sequence length="307" mass="34096">MKRKTIRSYVVSILMCSLLTALVPFTAFGETKNNTWYRCTIDAERTDFENGKYWIQKVTYENGATTTINPVDRFTFLMINNQFIPNVNIKNENGHTLVPIRLITEELGGKAGWDAKKKTAAIDYQNKNIILQAGDKHAVINGKNVVLPIAAQIVDNSLYVPLRAVAEAFQIEISYNLGLMPFENPLISLDGRAKRVTKEEALKVASDAMKQAYTSFSKNPAYADGSDSSTKALAEIKQKIDQLAYKDESAGYWILIGPYDILVDKATGALFFKYGKKGTSVSGSYSEGITPVNVNDPEVFARDFFLG</sequence>
<evidence type="ECO:0000313" key="4">
    <source>
        <dbReference type="Proteomes" id="UP001056500"/>
    </source>
</evidence>
<evidence type="ECO:0000256" key="1">
    <source>
        <dbReference type="SAM" id="SignalP"/>
    </source>
</evidence>
<dbReference type="InterPro" id="IPR012854">
    <property type="entry name" value="Cu_amine_oxidase-like_N"/>
</dbReference>
<dbReference type="RefSeq" id="WP_251872033.1">
    <property type="nucleotide sequence ID" value="NZ_CP098755.1"/>
</dbReference>
<evidence type="ECO:0000259" key="2">
    <source>
        <dbReference type="Pfam" id="PF07833"/>
    </source>
</evidence>
<keyword evidence="1" id="KW-0732">Signal</keyword>